<comment type="caution">
    <text evidence="1">The sequence shown here is derived from an EMBL/GenBank/DDBJ whole genome shotgun (WGS) entry which is preliminary data.</text>
</comment>
<evidence type="ECO:0000313" key="1">
    <source>
        <dbReference type="EMBL" id="GAF97014.1"/>
    </source>
</evidence>
<dbReference type="EMBL" id="BARS01019995">
    <property type="protein sequence ID" value="GAF97014.1"/>
    <property type="molecule type" value="Genomic_DNA"/>
</dbReference>
<feature type="non-terminal residue" evidence="1">
    <location>
        <position position="56"/>
    </location>
</feature>
<accession>X0TUW4</accession>
<dbReference type="AlphaFoldDB" id="X0TUW4"/>
<proteinExistence type="predicted"/>
<name>X0TUW4_9ZZZZ</name>
<gene>
    <name evidence="1" type="ORF">S01H1_32311</name>
</gene>
<sequence>MVYRRNVGALGASFQPTIQNTTVPASVGGINARDSLMAMPPTDCIYAFNIMPSEFG</sequence>
<protein>
    <submittedName>
        <fullName evidence="1">Uncharacterized protein</fullName>
    </submittedName>
</protein>
<organism evidence="1">
    <name type="scientific">marine sediment metagenome</name>
    <dbReference type="NCBI Taxonomy" id="412755"/>
    <lineage>
        <taxon>unclassified sequences</taxon>
        <taxon>metagenomes</taxon>
        <taxon>ecological metagenomes</taxon>
    </lineage>
</organism>
<reference evidence="1" key="1">
    <citation type="journal article" date="2014" name="Front. Microbiol.">
        <title>High frequency of phylogenetically diverse reductive dehalogenase-homologous genes in deep subseafloor sedimentary metagenomes.</title>
        <authorList>
            <person name="Kawai M."/>
            <person name="Futagami T."/>
            <person name="Toyoda A."/>
            <person name="Takaki Y."/>
            <person name="Nishi S."/>
            <person name="Hori S."/>
            <person name="Arai W."/>
            <person name="Tsubouchi T."/>
            <person name="Morono Y."/>
            <person name="Uchiyama I."/>
            <person name="Ito T."/>
            <person name="Fujiyama A."/>
            <person name="Inagaki F."/>
            <person name="Takami H."/>
        </authorList>
    </citation>
    <scope>NUCLEOTIDE SEQUENCE</scope>
    <source>
        <strain evidence="1">Expedition CK06-06</strain>
    </source>
</reference>